<name>A0A9P6D379_9AGAR</name>
<dbReference type="EMBL" id="MU155173">
    <property type="protein sequence ID" value="KAF9481840.1"/>
    <property type="molecule type" value="Genomic_DNA"/>
</dbReference>
<dbReference type="PANTHER" id="PTHR13832">
    <property type="entry name" value="PROTEIN PHOSPHATASE 2C"/>
    <property type="match status" value="1"/>
</dbReference>
<accession>A0A9P6D379</accession>
<dbReference type="Pfam" id="PF00481">
    <property type="entry name" value="PP2C"/>
    <property type="match status" value="1"/>
</dbReference>
<dbReference type="GO" id="GO:0004741">
    <property type="term" value="F:[pyruvate dehydrogenase (acetyl-transferring)]-phosphatase activity"/>
    <property type="evidence" value="ECO:0007669"/>
    <property type="project" value="TreeGrafter"/>
</dbReference>
<proteinExistence type="predicted"/>
<feature type="domain" description="PPM-type phosphatase" evidence="1">
    <location>
        <begin position="81"/>
        <end position="514"/>
    </location>
</feature>
<comment type="caution">
    <text evidence="2">The sequence shown here is derived from an EMBL/GenBank/DDBJ whole genome shotgun (WGS) entry which is preliminary data.</text>
</comment>
<dbReference type="GO" id="GO:0005739">
    <property type="term" value="C:mitochondrion"/>
    <property type="evidence" value="ECO:0007669"/>
    <property type="project" value="TreeGrafter"/>
</dbReference>
<dbReference type="OrthoDB" id="420076at2759"/>
<dbReference type="InterPro" id="IPR001932">
    <property type="entry name" value="PPM-type_phosphatase-like_dom"/>
</dbReference>
<keyword evidence="3" id="KW-1185">Reference proteome</keyword>
<dbReference type="CDD" id="cd00143">
    <property type="entry name" value="PP2Cc"/>
    <property type="match status" value="1"/>
</dbReference>
<dbReference type="Gene3D" id="3.60.40.10">
    <property type="entry name" value="PPM-type phosphatase domain"/>
    <property type="match status" value="1"/>
</dbReference>
<reference evidence="2" key="1">
    <citation type="submission" date="2020-11" db="EMBL/GenBank/DDBJ databases">
        <authorList>
            <consortium name="DOE Joint Genome Institute"/>
            <person name="Ahrendt S."/>
            <person name="Riley R."/>
            <person name="Andreopoulos W."/>
            <person name="Labutti K."/>
            <person name="Pangilinan J."/>
            <person name="Ruiz-Duenas F.J."/>
            <person name="Barrasa J.M."/>
            <person name="Sanchez-Garcia M."/>
            <person name="Camarero S."/>
            <person name="Miyauchi S."/>
            <person name="Serrano A."/>
            <person name="Linde D."/>
            <person name="Babiker R."/>
            <person name="Drula E."/>
            <person name="Ayuso-Fernandez I."/>
            <person name="Pacheco R."/>
            <person name="Padilla G."/>
            <person name="Ferreira P."/>
            <person name="Barriuso J."/>
            <person name="Kellner H."/>
            <person name="Castanera R."/>
            <person name="Alfaro M."/>
            <person name="Ramirez L."/>
            <person name="Pisabarro A.G."/>
            <person name="Kuo A."/>
            <person name="Tritt A."/>
            <person name="Lipzen A."/>
            <person name="He G."/>
            <person name="Yan M."/>
            <person name="Ng V."/>
            <person name="Cullen D."/>
            <person name="Martin F."/>
            <person name="Rosso M.-N."/>
            <person name="Henrissat B."/>
            <person name="Hibbett D."/>
            <person name="Martinez A.T."/>
            <person name="Grigoriev I.V."/>
        </authorList>
    </citation>
    <scope>NUCLEOTIDE SEQUENCE</scope>
    <source>
        <strain evidence="2">CIRM-BRFM 674</strain>
    </source>
</reference>
<dbReference type="AlphaFoldDB" id="A0A9P6D379"/>
<evidence type="ECO:0000313" key="2">
    <source>
        <dbReference type="EMBL" id="KAF9481840.1"/>
    </source>
</evidence>
<sequence>MLRRAWKPVAVTVVIGAPAYYYYKTRYNAPQTFDFPIRIKGPSGKSEMVTRSFPLLPMKELDARIQENATSESHVRPDGTSWKYTTANLASNSPIEDAHSNQIVGRDVSDPSAPGDYLFFSVMDGHGGYETSRLLSRVLIQGVALELSKLIEDPKALAQSGLLNRLRSILWLAPSKAVKAPLDADPGRVSQAIENAFVNFDNELLQAPLRVLANNISPEDYKTKTVPDLSQHPLSLTTMLPAISGICALMAIFDTAHHDLYVACVGDSRAVAGVWQPTSNGQGQWRIEVLSEDQTGRNPSEIARIQSEHPKDEEDYVIREGRVLGGLEPSRAFGDARYKWPRAVQDVLSEAFMVGNGKPLRPPPALFKSPPYVTARPVVTHRKMSLSSTSGPETLENTKRFLVLATDGLWDQLSNEEVVGLVGGHLSSLKGKISKSDLPNLVPTASGSQGVNGKKERTINKEGSWTFTDSNISAHLIRNAFGGGDEQALRRMLSIPPPHSRRYRDDVTVTVICWEDGNEAQAEVFTKKVKSKL</sequence>
<organism evidence="2 3">
    <name type="scientific">Pholiota conissans</name>
    <dbReference type="NCBI Taxonomy" id="109636"/>
    <lineage>
        <taxon>Eukaryota</taxon>
        <taxon>Fungi</taxon>
        <taxon>Dikarya</taxon>
        <taxon>Basidiomycota</taxon>
        <taxon>Agaricomycotina</taxon>
        <taxon>Agaricomycetes</taxon>
        <taxon>Agaricomycetidae</taxon>
        <taxon>Agaricales</taxon>
        <taxon>Agaricineae</taxon>
        <taxon>Strophariaceae</taxon>
        <taxon>Pholiota</taxon>
    </lineage>
</organism>
<dbReference type="InterPro" id="IPR015655">
    <property type="entry name" value="PP2C"/>
</dbReference>
<dbReference type="SUPFAM" id="SSF81606">
    <property type="entry name" value="PP2C-like"/>
    <property type="match status" value="1"/>
</dbReference>
<dbReference type="InterPro" id="IPR036457">
    <property type="entry name" value="PPM-type-like_dom_sf"/>
</dbReference>
<dbReference type="PANTHER" id="PTHR13832:SF792">
    <property type="entry name" value="GM14286P"/>
    <property type="match status" value="1"/>
</dbReference>
<dbReference type="Proteomes" id="UP000807469">
    <property type="component" value="Unassembled WGS sequence"/>
</dbReference>
<dbReference type="PROSITE" id="PS51746">
    <property type="entry name" value="PPM_2"/>
    <property type="match status" value="1"/>
</dbReference>
<evidence type="ECO:0000313" key="3">
    <source>
        <dbReference type="Proteomes" id="UP000807469"/>
    </source>
</evidence>
<protein>
    <submittedName>
        <fullName evidence="2">Protein serine/threonine phosphatase 2C</fullName>
    </submittedName>
</protein>
<evidence type="ECO:0000259" key="1">
    <source>
        <dbReference type="PROSITE" id="PS51746"/>
    </source>
</evidence>
<dbReference type="SMART" id="SM00332">
    <property type="entry name" value="PP2Cc"/>
    <property type="match status" value="1"/>
</dbReference>
<gene>
    <name evidence="2" type="ORF">BDN70DRAFT_854353</name>
</gene>